<dbReference type="InterPro" id="IPR002838">
    <property type="entry name" value="AIM24"/>
</dbReference>
<dbReference type="NCBIfam" id="TIGR00266">
    <property type="entry name" value="TIGR00266 family protein"/>
    <property type="match status" value="1"/>
</dbReference>
<gene>
    <name evidence="1" type="ORF">CLV36_107150</name>
</gene>
<dbReference type="SUPFAM" id="SSF51219">
    <property type="entry name" value="TRAP-like"/>
    <property type="match status" value="1"/>
</dbReference>
<proteinExistence type="predicted"/>
<dbReference type="InterPro" id="IPR016031">
    <property type="entry name" value="Trp_RNA-bd_attenuator-like_dom"/>
</dbReference>
<dbReference type="EMBL" id="PVTZ01000007">
    <property type="protein sequence ID" value="PRZ13955.1"/>
    <property type="molecule type" value="Genomic_DNA"/>
</dbReference>
<accession>A0ABX5ERM6</accession>
<dbReference type="InterPro" id="IPR036983">
    <property type="entry name" value="AIM24_sf"/>
</dbReference>
<evidence type="ECO:0000313" key="2">
    <source>
        <dbReference type="Proteomes" id="UP000238836"/>
    </source>
</evidence>
<comment type="caution">
    <text evidence="1">The sequence shown here is derived from an EMBL/GenBank/DDBJ whole genome shotgun (WGS) entry which is preliminary data.</text>
</comment>
<protein>
    <submittedName>
        <fullName evidence="1">Uncharacterized protein (TIGR00266 family)</fullName>
    </submittedName>
</protein>
<dbReference type="Gene3D" id="3.60.160.10">
    <property type="entry name" value="Mitochondrial biogenesis AIM24"/>
    <property type="match status" value="1"/>
</dbReference>
<evidence type="ECO:0000313" key="1">
    <source>
        <dbReference type="EMBL" id="PRZ13955.1"/>
    </source>
</evidence>
<dbReference type="PANTHER" id="PTHR43657">
    <property type="entry name" value="TRYPTOPHAN RNA-BINDING ATTENUATOR PROTEIN-LIKE PROTEIN"/>
    <property type="match status" value="1"/>
</dbReference>
<dbReference type="Proteomes" id="UP000238836">
    <property type="component" value="Unassembled WGS sequence"/>
</dbReference>
<dbReference type="Pfam" id="PF01987">
    <property type="entry name" value="AIM24"/>
    <property type="match status" value="1"/>
</dbReference>
<keyword evidence="2" id="KW-1185">Reference proteome</keyword>
<dbReference type="PANTHER" id="PTHR43657:SF1">
    <property type="entry name" value="ALTERED INHERITANCE OF MITOCHONDRIA PROTEIN 24, MITOCHONDRIAL"/>
    <property type="match status" value="1"/>
</dbReference>
<reference evidence="1 2" key="1">
    <citation type="submission" date="2018-03" db="EMBL/GenBank/DDBJ databases">
        <title>Genomic Encyclopedia of Archaeal and Bacterial Type Strains, Phase II (KMG-II): from individual species to whole genera.</title>
        <authorList>
            <person name="Goeker M."/>
        </authorList>
    </citation>
    <scope>NUCLEOTIDE SEQUENCE [LARGE SCALE GENOMIC DNA]</scope>
    <source>
        <strain evidence="1 2">RHA1</strain>
    </source>
</reference>
<sequence>MMTEGADQMELAHEIDFRIYGDDMQLVEIELDPQESVIAEAGSLLMMDDTIQMETIFGDGSKDSKGLMGKLFSAGKRLITGESLFMTVFTNEGSTRKNVSFAAPYPGKIIPLDLKQYNGKIICQKDSFLCAAKGVLVGIELQRKIGAGFFGGEGFIMQKLEGDGLTFVHAGGTIVEKELREGEMIRLDTGCLVAMTASIEYDIQFVGGIKTALFGGEGLFFTTLRGPGKVWIQSLPFSRLASRIFAAAPAVGRKEEGSILGSLGDFFDGD</sequence>
<organism evidence="1 2">
    <name type="scientific">Laceyella sediminis</name>
    <dbReference type="NCBI Taxonomy" id="573074"/>
    <lineage>
        <taxon>Bacteria</taxon>
        <taxon>Bacillati</taxon>
        <taxon>Bacillota</taxon>
        <taxon>Bacilli</taxon>
        <taxon>Bacillales</taxon>
        <taxon>Thermoactinomycetaceae</taxon>
        <taxon>Laceyella</taxon>
    </lineage>
</organism>
<name>A0ABX5ERM6_9BACL</name>